<dbReference type="SMART" id="SM00355">
    <property type="entry name" value="ZnF_C2H2"/>
    <property type="match status" value="9"/>
</dbReference>
<comment type="similarity">
    <text evidence="2">Belongs to the krueppel C2H2-type zinc-finger protein family.</text>
</comment>
<keyword evidence="9" id="KW-0804">Transcription</keyword>
<dbReference type="FunFam" id="3.30.160.60:FF:001465">
    <property type="entry name" value="Zinc finger protein 560"/>
    <property type="match status" value="2"/>
</dbReference>
<dbReference type="FunFam" id="3.30.160.60:FF:000446">
    <property type="entry name" value="Zinc finger protein"/>
    <property type="match status" value="1"/>
</dbReference>
<feature type="compositionally biased region" description="Polar residues" evidence="12">
    <location>
        <begin position="161"/>
        <end position="172"/>
    </location>
</feature>
<feature type="domain" description="C2H2-type" evidence="13">
    <location>
        <begin position="737"/>
        <end position="765"/>
    </location>
</feature>
<dbReference type="GO" id="GO:0008270">
    <property type="term" value="F:zinc ion binding"/>
    <property type="evidence" value="ECO:0007669"/>
    <property type="project" value="UniProtKB-KW"/>
</dbReference>
<name>A0A226D572_FOLCA</name>
<feature type="compositionally biased region" description="Acidic residues" evidence="12">
    <location>
        <begin position="176"/>
        <end position="204"/>
    </location>
</feature>
<evidence type="ECO:0000256" key="11">
    <source>
        <dbReference type="PROSITE-ProRule" id="PRU00042"/>
    </source>
</evidence>
<feature type="region of interest" description="Disordered" evidence="12">
    <location>
        <begin position="511"/>
        <end position="598"/>
    </location>
</feature>
<evidence type="ECO:0000256" key="10">
    <source>
        <dbReference type="ARBA" id="ARBA00023242"/>
    </source>
</evidence>
<reference evidence="14 15" key="1">
    <citation type="submission" date="2015-12" db="EMBL/GenBank/DDBJ databases">
        <title>The genome of Folsomia candida.</title>
        <authorList>
            <person name="Faddeeva A."/>
            <person name="Derks M.F."/>
            <person name="Anvar Y."/>
            <person name="Smit S."/>
            <person name="Van Straalen N."/>
            <person name="Roelofs D."/>
        </authorList>
    </citation>
    <scope>NUCLEOTIDE SEQUENCE [LARGE SCALE GENOMIC DNA]</scope>
    <source>
        <strain evidence="14 15">VU population</strain>
        <tissue evidence="14">Whole body</tissue>
    </source>
</reference>
<dbReference type="GO" id="GO:0000122">
    <property type="term" value="P:negative regulation of transcription by RNA polymerase II"/>
    <property type="evidence" value="ECO:0007669"/>
    <property type="project" value="UniProtKB-ARBA"/>
</dbReference>
<evidence type="ECO:0000313" key="15">
    <source>
        <dbReference type="Proteomes" id="UP000198287"/>
    </source>
</evidence>
<dbReference type="SUPFAM" id="SSF57667">
    <property type="entry name" value="beta-beta-alpha zinc fingers"/>
    <property type="match status" value="5"/>
</dbReference>
<dbReference type="GO" id="GO:0005634">
    <property type="term" value="C:nucleus"/>
    <property type="evidence" value="ECO:0007669"/>
    <property type="project" value="UniProtKB-SubCell"/>
</dbReference>
<keyword evidence="15" id="KW-1185">Reference proteome</keyword>
<dbReference type="Proteomes" id="UP000198287">
    <property type="component" value="Unassembled WGS sequence"/>
</dbReference>
<protein>
    <recommendedName>
        <fullName evidence="13">C2H2-type domain-containing protein</fullName>
    </recommendedName>
</protein>
<dbReference type="PROSITE" id="PS00028">
    <property type="entry name" value="ZINC_FINGER_C2H2_1"/>
    <property type="match status" value="7"/>
</dbReference>
<dbReference type="FunFam" id="3.30.160.60:FF:001527">
    <property type="entry name" value="Zinc finger protein"/>
    <property type="match status" value="1"/>
</dbReference>
<evidence type="ECO:0000313" key="14">
    <source>
        <dbReference type="EMBL" id="OXA40220.1"/>
    </source>
</evidence>
<dbReference type="InterPro" id="IPR013087">
    <property type="entry name" value="Znf_C2H2_type"/>
</dbReference>
<evidence type="ECO:0000256" key="12">
    <source>
        <dbReference type="SAM" id="MobiDB-lite"/>
    </source>
</evidence>
<dbReference type="Pfam" id="PF00096">
    <property type="entry name" value="zf-C2H2"/>
    <property type="match status" value="4"/>
</dbReference>
<evidence type="ECO:0000256" key="3">
    <source>
        <dbReference type="ARBA" id="ARBA00022723"/>
    </source>
</evidence>
<evidence type="ECO:0000259" key="13">
    <source>
        <dbReference type="PROSITE" id="PS50157"/>
    </source>
</evidence>
<dbReference type="PROSITE" id="PS50157">
    <property type="entry name" value="ZINC_FINGER_C2H2_2"/>
    <property type="match status" value="9"/>
</dbReference>
<feature type="domain" description="C2H2-type" evidence="13">
    <location>
        <begin position="278"/>
        <end position="305"/>
    </location>
</feature>
<keyword evidence="5 11" id="KW-0863">Zinc-finger</keyword>
<dbReference type="OrthoDB" id="1095242at2759"/>
<feature type="domain" description="C2H2-type" evidence="13">
    <location>
        <begin position="678"/>
        <end position="706"/>
    </location>
</feature>
<feature type="compositionally biased region" description="Polar residues" evidence="12">
    <location>
        <begin position="532"/>
        <end position="542"/>
    </location>
</feature>
<dbReference type="PANTHER" id="PTHR24393">
    <property type="entry name" value="ZINC FINGER PROTEIN"/>
    <property type="match status" value="1"/>
</dbReference>
<keyword evidence="8" id="KW-0238">DNA-binding</keyword>
<accession>A0A226D572</accession>
<evidence type="ECO:0000256" key="5">
    <source>
        <dbReference type="ARBA" id="ARBA00022771"/>
    </source>
</evidence>
<sequence>MSSFVVTTTTTTTMAPFGECCSLCLTQLPIPPTKQASLAPTFLRQLVDMLGFDVALPLCDGCHGDVFSVLEIIRQLDTLQKALSHGVEGIRDKKIVKTELVEPSINGAEGMSSGAITWLILPEVKMEQEETEEWNTSEIPSEGIIISLPPPTMGHFLEPAATTSQQDNNYQKQDGDYDQDLEVSEDGTDSSSDDDNESGVDEESSPPQAIKPSTSTPHPAKRKPSNVTRNFGLLDELITTLSLNPPLFQCNACLKKFKTKANIKYHQFCGNADSEKPFKCDQCGKGFISKSHYEYHLRTHTGERPSHVCIHCGKIYQHKDTLDAHMRTHSDVRPFACDQCTAAFHDKRDLKRHLLTHTEIDLHREGKSPMATATTTTTTEAFRGCCSLCLTQLSATPTKQAALAPTFLRQLIDLLGFDVALPLCDGCHGDVISVIDIIRQMNKLQKALGLGVVGITKKKKVITVLVTASLDGVAMSSEAETLIIAPQPAVKMKQEDIEEWNTSEIPSDWILSSNVTAQPPPTMGHFLEPFSPSATTSKQGNNCPKDDDQDPDVSGDETGSSSPDDDDDRGDDKIRPSDSPSLPPTTSTPGQAKEKRPGLAAKFPGWQKLITTLSLKPPLFQCNACSKKFKTKSNIKYHQFCGNADSEKPFKCDQCDKGFISKSHYEYHLRTHTGERPYPCSECDKSFNQKSKLTRHMGAVHDGKKEKRFVCDLCGAGFITKGKLQSHDVTHTDERPFKCDFCVGEFRRKDGLQRHIKNIHIKGKNKPNLKDRIQTNSSVPELKFDSADM</sequence>
<dbReference type="PANTHER" id="PTHR24393:SF15">
    <property type="entry name" value="IP01243P-RELATED"/>
    <property type="match status" value="1"/>
</dbReference>
<dbReference type="InterPro" id="IPR036236">
    <property type="entry name" value="Znf_C2H2_sf"/>
</dbReference>
<evidence type="ECO:0000256" key="4">
    <source>
        <dbReference type="ARBA" id="ARBA00022737"/>
    </source>
</evidence>
<evidence type="ECO:0000256" key="7">
    <source>
        <dbReference type="ARBA" id="ARBA00023015"/>
    </source>
</evidence>
<organism evidence="14 15">
    <name type="scientific">Folsomia candida</name>
    <name type="common">Springtail</name>
    <dbReference type="NCBI Taxonomy" id="158441"/>
    <lineage>
        <taxon>Eukaryota</taxon>
        <taxon>Metazoa</taxon>
        <taxon>Ecdysozoa</taxon>
        <taxon>Arthropoda</taxon>
        <taxon>Hexapoda</taxon>
        <taxon>Collembola</taxon>
        <taxon>Entomobryomorpha</taxon>
        <taxon>Isotomoidea</taxon>
        <taxon>Isotomidae</taxon>
        <taxon>Proisotominae</taxon>
        <taxon>Folsomia</taxon>
    </lineage>
</organism>
<feature type="domain" description="C2H2-type" evidence="13">
    <location>
        <begin position="650"/>
        <end position="677"/>
    </location>
</feature>
<dbReference type="GO" id="GO:0001228">
    <property type="term" value="F:DNA-binding transcription activator activity, RNA polymerase II-specific"/>
    <property type="evidence" value="ECO:0007669"/>
    <property type="project" value="TreeGrafter"/>
</dbReference>
<dbReference type="GO" id="GO:0000978">
    <property type="term" value="F:RNA polymerase II cis-regulatory region sequence-specific DNA binding"/>
    <property type="evidence" value="ECO:0007669"/>
    <property type="project" value="TreeGrafter"/>
</dbReference>
<feature type="domain" description="C2H2-type" evidence="13">
    <location>
        <begin position="248"/>
        <end position="277"/>
    </location>
</feature>
<keyword evidence="7" id="KW-0805">Transcription regulation</keyword>
<feature type="domain" description="C2H2-type" evidence="13">
    <location>
        <begin position="307"/>
        <end position="334"/>
    </location>
</feature>
<dbReference type="Gene3D" id="3.30.160.60">
    <property type="entry name" value="Classic Zinc Finger"/>
    <property type="match status" value="7"/>
</dbReference>
<keyword evidence="3" id="KW-0479">Metal-binding</keyword>
<evidence type="ECO:0000256" key="2">
    <source>
        <dbReference type="ARBA" id="ARBA00006991"/>
    </source>
</evidence>
<evidence type="ECO:0000256" key="1">
    <source>
        <dbReference type="ARBA" id="ARBA00004123"/>
    </source>
</evidence>
<feature type="region of interest" description="Disordered" evidence="12">
    <location>
        <begin position="130"/>
        <end position="226"/>
    </location>
</feature>
<proteinExistence type="inferred from homology"/>
<gene>
    <name evidence="14" type="ORF">Fcan01_24871</name>
</gene>
<evidence type="ECO:0000256" key="6">
    <source>
        <dbReference type="ARBA" id="ARBA00022833"/>
    </source>
</evidence>
<keyword evidence="6" id="KW-0862">Zinc</keyword>
<feature type="domain" description="C2H2-type" evidence="13">
    <location>
        <begin position="620"/>
        <end position="649"/>
    </location>
</feature>
<dbReference type="FunFam" id="3.30.160.60:FF:000100">
    <property type="entry name" value="Zinc finger 45-like"/>
    <property type="match status" value="1"/>
</dbReference>
<keyword evidence="10" id="KW-0539">Nucleus</keyword>
<feature type="domain" description="C2H2-type" evidence="13">
    <location>
        <begin position="709"/>
        <end position="736"/>
    </location>
</feature>
<comment type="subcellular location">
    <subcellularLocation>
        <location evidence="1">Nucleus</location>
    </subcellularLocation>
</comment>
<feature type="domain" description="C2H2-type" evidence="13">
    <location>
        <begin position="335"/>
        <end position="358"/>
    </location>
</feature>
<dbReference type="EMBL" id="LNIX01000034">
    <property type="protein sequence ID" value="OXA40220.1"/>
    <property type="molecule type" value="Genomic_DNA"/>
</dbReference>
<evidence type="ECO:0000256" key="8">
    <source>
        <dbReference type="ARBA" id="ARBA00023125"/>
    </source>
</evidence>
<feature type="compositionally biased region" description="Low complexity" evidence="12">
    <location>
        <begin position="577"/>
        <end position="589"/>
    </location>
</feature>
<dbReference type="AlphaFoldDB" id="A0A226D572"/>
<comment type="caution">
    <text evidence="14">The sequence shown here is derived from an EMBL/GenBank/DDBJ whole genome shotgun (WGS) entry which is preliminary data.</text>
</comment>
<keyword evidence="4" id="KW-0677">Repeat</keyword>
<evidence type="ECO:0000256" key="9">
    <source>
        <dbReference type="ARBA" id="ARBA00023163"/>
    </source>
</evidence>